<dbReference type="GO" id="GO:0055028">
    <property type="term" value="C:cortical microtubule"/>
    <property type="evidence" value="ECO:0007669"/>
    <property type="project" value="TreeGrafter"/>
</dbReference>
<organism evidence="2 3">
    <name type="scientific">Aristolochia fimbriata</name>
    <name type="common">White veined hardy Dutchman's pipe vine</name>
    <dbReference type="NCBI Taxonomy" id="158543"/>
    <lineage>
        <taxon>Eukaryota</taxon>
        <taxon>Viridiplantae</taxon>
        <taxon>Streptophyta</taxon>
        <taxon>Embryophyta</taxon>
        <taxon>Tracheophyta</taxon>
        <taxon>Spermatophyta</taxon>
        <taxon>Magnoliopsida</taxon>
        <taxon>Magnoliidae</taxon>
        <taxon>Piperales</taxon>
        <taxon>Aristolochiaceae</taxon>
        <taxon>Aristolochia</taxon>
    </lineage>
</organism>
<evidence type="ECO:0000256" key="1">
    <source>
        <dbReference type="SAM" id="MobiDB-lite"/>
    </source>
</evidence>
<dbReference type="Proteomes" id="UP000825729">
    <property type="component" value="Unassembled WGS sequence"/>
</dbReference>
<accession>A0AAV7F6L0</accession>
<keyword evidence="3" id="KW-1185">Reference proteome</keyword>
<dbReference type="EMBL" id="JAINDJ010000002">
    <property type="protein sequence ID" value="KAG9456787.1"/>
    <property type="molecule type" value="Genomic_DNA"/>
</dbReference>
<feature type="region of interest" description="Disordered" evidence="1">
    <location>
        <begin position="95"/>
        <end position="181"/>
    </location>
</feature>
<protein>
    <submittedName>
        <fullName evidence="2">Uncharacterized protein</fullName>
    </submittedName>
</protein>
<feature type="compositionally biased region" description="Basic and acidic residues" evidence="1">
    <location>
        <begin position="139"/>
        <end position="157"/>
    </location>
</feature>
<dbReference type="GO" id="GO:0043622">
    <property type="term" value="P:cortical microtubule organization"/>
    <property type="evidence" value="ECO:0007669"/>
    <property type="project" value="TreeGrafter"/>
</dbReference>
<dbReference type="PANTHER" id="PTHR31949">
    <property type="entry name" value="GASTRIC MUCIN-LIKE PROTEIN"/>
    <property type="match status" value="1"/>
</dbReference>
<reference evidence="2 3" key="1">
    <citation type="submission" date="2021-07" db="EMBL/GenBank/DDBJ databases">
        <title>The Aristolochia fimbriata genome: insights into angiosperm evolution, floral development and chemical biosynthesis.</title>
        <authorList>
            <person name="Jiao Y."/>
        </authorList>
    </citation>
    <scope>NUCLEOTIDE SEQUENCE [LARGE SCALE GENOMIC DNA]</scope>
    <source>
        <strain evidence="2">IBCAS-2021</strain>
        <tissue evidence="2">Leaf</tissue>
    </source>
</reference>
<proteinExistence type="predicted"/>
<dbReference type="PANTHER" id="PTHR31949:SF2">
    <property type="entry name" value="OS05G0480600 PROTEIN"/>
    <property type="match status" value="1"/>
</dbReference>
<name>A0AAV7F6L0_ARIFI</name>
<comment type="caution">
    <text evidence="2">The sequence shown here is derived from an EMBL/GenBank/DDBJ whole genome shotgun (WGS) entry which is preliminary data.</text>
</comment>
<gene>
    <name evidence="2" type="ORF">H6P81_001295</name>
</gene>
<evidence type="ECO:0000313" key="2">
    <source>
        <dbReference type="EMBL" id="KAG9456787.1"/>
    </source>
</evidence>
<evidence type="ECO:0000313" key="3">
    <source>
        <dbReference type="Proteomes" id="UP000825729"/>
    </source>
</evidence>
<sequence>MATVAFLSLGCGPLARVGRRRSRSDEGNELPLFKDLTASNSNLLYPFTNPNEVEVSLANVTCARLKRVPSWSLGIKTGLKSDLLKNEIDKTESNWLVTPPDSPLFPSLDFEPNRTESRSQKPNSPLSRMSKREVKRKRETTGKKNRGSEEKQPEKQLENGQSKRLKNRAMTWRHVGTMGRF</sequence>
<dbReference type="AlphaFoldDB" id="A0AAV7F6L0"/>